<keyword evidence="2" id="KW-0378">Hydrolase</keyword>
<organism evidence="7 8">
    <name type="scientific">Plasmodium malariae</name>
    <dbReference type="NCBI Taxonomy" id="5858"/>
    <lineage>
        <taxon>Eukaryota</taxon>
        <taxon>Sar</taxon>
        <taxon>Alveolata</taxon>
        <taxon>Apicomplexa</taxon>
        <taxon>Aconoidasida</taxon>
        <taxon>Haemosporida</taxon>
        <taxon>Plasmodiidae</taxon>
        <taxon>Plasmodium</taxon>
        <taxon>Plasmodium (Plasmodium)</taxon>
    </lineage>
</organism>
<evidence type="ECO:0000313" key="7">
    <source>
        <dbReference type="EMBL" id="SCO93739.1"/>
    </source>
</evidence>
<evidence type="ECO:0000256" key="1">
    <source>
        <dbReference type="ARBA" id="ARBA00022741"/>
    </source>
</evidence>
<dbReference type="GO" id="GO:0004386">
    <property type="term" value="F:helicase activity"/>
    <property type="evidence" value="ECO:0007669"/>
    <property type="project" value="UniProtKB-KW"/>
</dbReference>
<dbReference type="PROSITE" id="PS51192">
    <property type="entry name" value="HELICASE_ATP_BIND_1"/>
    <property type="match status" value="1"/>
</dbReference>
<keyword evidence="4" id="KW-0067">ATP-binding</keyword>
<dbReference type="InterPro" id="IPR027417">
    <property type="entry name" value="P-loop_NTPase"/>
</dbReference>
<evidence type="ECO:0000313" key="8">
    <source>
        <dbReference type="Proteomes" id="UP000219813"/>
    </source>
</evidence>
<name>A0A1D3SQJ0_PLAMA</name>
<dbReference type="OMA" id="HNNNDKC"/>
<dbReference type="Proteomes" id="UP000219813">
    <property type="component" value="Chromosome 12"/>
</dbReference>
<dbReference type="SUPFAM" id="SSF52540">
    <property type="entry name" value="P-loop containing nucleoside triphosphate hydrolases"/>
    <property type="match status" value="1"/>
</dbReference>
<dbReference type="PROSITE" id="PS51194">
    <property type="entry name" value="HELICASE_CTER"/>
    <property type="match status" value="1"/>
</dbReference>
<evidence type="ECO:0000259" key="5">
    <source>
        <dbReference type="PROSITE" id="PS51192"/>
    </source>
</evidence>
<dbReference type="AlphaFoldDB" id="A0A1D3SQJ0"/>
<dbReference type="PANTHER" id="PTHR47961">
    <property type="entry name" value="DNA POLYMERASE THETA, PUTATIVE (AFU_ORTHOLOGUE AFUA_1G05260)-RELATED"/>
    <property type="match status" value="1"/>
</dbReference>
<dbReference type="KEGG" id="pmal:PMUG01_12033500"/>
<feature type="domain" description="Helicase ATP-binding" evidence="5">
    <location>
        <begin position="211"/>
        <end position="388"/>
    </location>
</feature>
<dbReference type="InterPro" id="IPR011545">
    <property type="entry name" value="DEAD/DEAH_box_helicase_dom"/>
</dbReference>
<accession>A0A1D3SQJ0</accession>
<dbReference type="GeneID" id="39870325"/>
<protein>
    <submittedName>
        <fullName evidence="7">Helicase, putative</fullName>
    </submittedName>
</protein>
<evidence type="ECO:0000259" key="6">
    <source>
        <dbReference type="PROSITE" id="PS51194"/>
    </source>
</evidence>
<dbReference type="GO" id="GO:0005524">
    <property type="term" value="F:ATP binding"/>
    <property type="evidence" value="ECO:0007669"/>
    <property type="project" value="UniProtKB-KW"/>
</dbReference>
<keyword evidence="8" id="KW-1185">Reference proteome</keyword>
<keyword evidence="1" id="KW-0547">Nucleotide-binding</keyword>
<feature type="domain" description="Helicase C-terminal" evidence="6">
    <location>
        <begin position="431"/>
        <end position="622"/>
    </location>
</feature>
<keyword evidence="3 7" id="KW-0347">Helicase</keyword>
<dbReference type="EMBL" id="LT594633">
    <property type="protein sequence ID" value="SCO93739.1"/>
    <property type="molecule type" value="Genomic_DNA"/>
</dbReference>
<dbReference type="VEuPathDB" id="PlasmoDB:PmUG01_12033500"/>
<evidence type="ECO:0000256" key="4">
    <source>
        <dbReference type="ARBA" id="ARBA00022840"/>
    </source>
</evidence>
<dbReference type="Pfam" id="PF00270">
    <property type="entry name" value="DEAD"/>
    <property type="match status" value="1"/>
</dbReference>
<reference evidence="7 8" key="1">
    <citation type="submission" date="2016-06" db="EMBL/GenBank/DDBJ databases">
        <authorList>
            <consortium name="Pathogen Informatics"/>
        </authorList>
    </citation>
    <scope>NUCLEOTIDE SEQUENCE [LARGE SCALE GENOMIC DNA]</scope>
</reference>
<dbReference type="SMART" id="SM00487">
    <property type="entry name" value="DEXDc"/>
    <property type="match status" value="1"/>
</dbReference>
<evidence type="ECO:0000256" key="3">
    <source>
        <dbReference type="ARBA" id="ARBA00022806"/>
    </source>
</evidence>
<dbReference type="PANTHER" id="PTHR47961:SF6">
    <property type="entry name" value="DNA-DIRECTED DNA POLYMERASE"/>
    <property type="match status" value="1"/>
</dbReference>
<dbReference type="GO" id="GO:0016787">
    <property type="term" value="F:hydrolase activity"/>
    <property type="evidence" value="ECO:0007669"/>
    <property type="project" value="UniProtKB-KW"/>
</dbReference>
<dbReference type="InterPro" id="IPR050474">
    <property type="entry name" value="Hel308_SKI2-like"/>
</dbReference>
<gene>
    <name evidence="7" type="primary">PmUG01_12033500</name>
    <name evidence="7" type="ORF">PMUG01_12033500</name>
</gene>
<evidence type="ECO:0000256" key="2">
    <source>
        <dbReference type="ARBA" id="ARBA00022801"/>
    </source>
</evidence>
<dbReference type="SMART" id="SM00490">
    <property type="entry name" value="HELICc"/>
    <property type="match status" value="1"/>
</dbReference>
<dbReference type="RefSeq" id="XP_028863017.1">
    <property type="nucleotide sequence ID" value="XM_029006538.1"/>
</dbReference>
<dbReference type="Pfam" id="PF00271">
    <property type="entry name" value="Helicase_C"/>
    <property type="match status" value="1"/>
</dbReference>
<sequence length="1126" mass="133474">MTTLTLKQNKMEKRANPLICHRRLGIYKKKIYKHNHQLIYVSLSGLIYTNSYKDIVQLDNDILNELKISKTGNNSSINEVKRLYRSVNGMNSDTTYFNYGEKNFEYYCVPPSIIKEYNNLGVYELYKEQAQCLREIFLNEDFEHNLKKKKSEIEIDEKEMDNIDIILKSGFFFPFEILKEKSAQWEYLRNTEINEYDGDKKWEIIPTNNVQGTSKFYKNFLFNIPTGMGKTIIYDIIIIRLVLYKRYRAVLSLPTISLINEKNEYYEKLLGDNTVSLNIKKYNSFDFTGYSYSLSTDIAICTYEQANIIINNIIKNNLKCNYIFIIDEIHFINDLTRGIFIESLLTKIKYIQKNCGHIFNIQTYGFSATLSNIDLLGEWLDAKVYVSKEKLQKIKYLYKIGKTIYKDLQEKEIERVLESPFTLDPDHLGYILSEELIFKRNVLIFCPTKKKSEQVATFISTIMPCYLKKKKFKINNKIIEKRIHLIIELKKIASIKSVDIEKLILNGIFYHHSELGKKEKEIIEKSFKGNILFCLCCTTTLSVGVNLNVHTILIRSIKLGNTFLTKEQIFQIAGRCGRTRKFVQMTKENINKQNYESRDNSINSNLNNFLESGCKTQLKENIFLDKPEHMQYYDLDCDGKVVFFLTTDDKNYLEKILYHNEGEHKLKRKMHNFQLCRFLVEFIELNLIKTKRDLSNFLTCYTLKFFKIGEAEEGSCSRWSDLDMHNNCYSPNPRKYNCKYNCVGKKGAIVDEIKEVFQFMFENKLIIIPFEKEWSYYCYLFARIYNVNLLNEQNIFDFNFLNRSINVDILMKNDLPQKMDLFKKLYIHHHNNKHNDMHNRKYSNSDNNYNYTFELKTSTTTEDKHFFSLPFITLLLLFKDTQFNKNLFQNLFVQFIKYLFLVNINIKQYDFYVYDMLKDDDVISCTHISPYVHSVCNSLAFLFNYSLIQYVYVKGFPMDILPIIFVFCVNSEISLKINYAMYEEIVTSNSISGNNIRKIFHFFDLNIEKLKKFKLTKSDDLHVASKNILIGDINIDQICESFEWEKIKRFYFSLIVYDLFSEDIYSVSKKYKLKTKELKNLYVKSCYNLSFNYKILRNFKDSLDIFCGVLEKLLSKMKSRIFPFIT</sequence>
<dbReference type="InterPro" id="IPR014001">
    <property type="entry name" value="Helicase_ATP-bd"/>
</dbReference>
<dbReference type="InterPro" id="IPR001650">
    <property type="entry name" value="Helicase_C-like"/>
</dbReference>
<dbReference type="Gene3D" id="3.40.50.300">
    <property type="entry name" value="P-loop containing nucleotide triphosphate hydrolases"/>
    <property type="match status" value="2"/>
</dbReference>
<dbReference type="GO" id="GO:0003676">
    <property type="term" value="F:nucleic acid binding"/>
    <property type="evidence" value="ECO:0007669"/>
    <property type="project" value="InterPro"/>
</dbReference>
<dbReference type="OrthoDB" id="2320933at2759"/>
<proteinExistence type="predicted"/>